<dbReference type="EMBL" id="AFNU02000004">
    <property type="protein sequence ID" value="ERJ12513.1"/>
    <property type="molecule type" value="Genomic_DNA"/>
</dbReference>
<gene>
    <name evidence="1" type="ORF">HLPCO_001499</name>
</gene>
<proteinExistence type="predicted"/>
<dbReference type="RefSeq" id="WP_008824908.1">
    <property type="nucleotide sequence ID" value="NZ_AFNU02000004.1"/>
</dbReference>
<dbReference type="STRING" id="1033810.HLPCO_001499"/>
<protein>
    <submittedName>
        <fullName evidence="1">Uncharacterized protein</fullName>
    </submittedName>
</protein>
<evidence type="ECO:0000313" key="2">
    <source>
        <dbReference type="Proteomes" id="UP000005707"/>
    </source>
</evidence>
<dbReference type="AlphaFoldDB" id="F7PWW0"/>
<sequence length="124" mass="14891">MNFNKIVYDKDLLEDIVCLNIESSRSPVLGQYYYRSELWNLVKRSIQDDILIKLMIFNQDLNIAPLHTFIEYYSNEIKNMELSIYDKRCLGSFIKFIFMSLGYKTSKRSYREDSLLKYGRIFIK</sequence>
<accession>F7PWW0</accession>
<organism evidence="1 2">
    <name type="scientific">Haloplasma contractile SSD-17B</name>
    <dbReference type="NCBI Taxonomy" id="1033810"/>
    <lineage>
        <taxon>Bacteria</taxon>
        <taxon>Bacillati</taxon>
        <taxon>Mycoplasmatota</taxon>
        <taxon>Mollicutes</taxon>
        <taxon>Haloplasmatales</taxon>
        <taxon>Haloplasmataceae</taxon>
        <taxon>Haloplasma</taxon>
    </lineage>
</organism>
<dbReference type="eggNOG" id="ENOG50348QV">
    <property type="taxonomic scope" value="Bacteria"/>
</dbReference>
<keyword evidence="2" id="KW-1185">Reference proteome</keyword>
<evidence type="ECO:0000313" key="1">
    <source>
        <dbReference type="EMBL" id="ERJ12513.1"/>
    </source>
</evidence>
<dbReference type="InParanoid" id="F7PWW0"/>
<reference evidence="1 2" key="2">
    <citation type="journal article" date="2013" name="PLoS ONE">
        <title>INDIGO - INtegrated Data Warehouse of MIcrobial GenOmes with Examples from the Red Sea Extremophiles.</title>
        <authorList>
            <person name="Alam I."/>
            <person name="Antunes A."/>
            <person name="Kamau A.A."/>
            <person name="Ba Alawi W."/>
            <person name="Kalkatawi M."/>
            <person name="Stingl U."/>
            <person name="Bajic V.B."/>
        </authorList>
    </citation>
    <scope>NUCLEOTIDE SEQUENCE [LARGE SCALE GENOMIC DNA]</scope>
    <source>
        <strain evidence="1 2">SSD-17B</strain>
    </source>
</reference>
<comment type="caution">
    <text evidence="1">The sequence shown here is derived from an EMBL/GenBank/DDBJ whole genome shotgun (WGS) entry which is preliminary data.</text>
</comment>
<name>F7PWW0_9MOLU</name>
<reference evidence="1 2" key="1">
    <citation type="journal article" date="2011" name="J. Bacteriol.">
        <title>Genome sequence of Haloplasma contractile, an unusual contractile bacterium from a deep-sea anoxic brine lake.</title>
        <authorList>
            <person name="Antunes A."/>
            <person name="Alam I."/>
            <person name="El Dorry H."/>
            <person name="Siam R."/>
            <person name="Robertson A."/>
            <person name="Bajic V.B."/>
            <person name="Stingl U."/>
        </authorList>
    </citation>
    <scope>NUCLEOTIDE SEQUENCE [LARGE SCALE GENOMIC DNA]</scope>
    <source>
        <strain evidence="1 2">SSD-17B</strain>
    </source>
</reference>
<dbReference type="Proteomes" id="UP000005707">
    <property type="component" value="Unassembled WGS sequence"/>
</dbReference>